<comment type="similarity">
    <text evidence="1">Belongs to the thioester dehydratase family. FabZ subfamily.</text>
</comment>
<dbReference type="EMBL" id="JBHTOP010000022">
    <property type="protein sequence ID" value="MFD1671915.1"/>
    <property type="molecule type" value="Genomic_DNA"/>
</dbReference>
<keyword evidence="4" id="KW-1185">Reference proteome</keyword>
<dbReference type="EC" id="4.2.1.59" evidence="3"/>
<dbReference type="Pfam" id="PF07977">
    <property type="entry name" value="FabA"/>
    <property type="match status" value="1"/>
</dbReference>
<dbReference type="NCBIfam" id="NF000582">
    <property type="entry name" value="PRK00006.1"/>
    <property type="match status" value="1"/>
</dbReference>
<evidence type="ECO:0000256" key="1">
    <source>
        <dbReference type="ARBA" id="ARBA00009174"/>
    </source>
</evidence>
<dbReference type="Gene3D" id="3.10.129.10">
    <property type="entry name" value="Hotdog Thioesterase"/>
    <property type="match status" value="1"/>
</dbReference>
<dbReference type="PANTHER" id="PTHR30272:SF1">
    <property type="entry name" value="3-HYDROXYACYL-[ACYL-CARRIER-PROTEIN] DEHYDRATASE"/>
    <property type="match status" value="1"/>
</dbReference>
<reference evidence="4" key="1">
    <citation type="journal article" date="2019" name="Int. J. Syst. Evol. Microbiol.">
        <title>The Global Catalogue of Microorganisms (GCM) 10K type strain sequencing project: providing services to taxonomists for standard genome sequencing and annotation.</title>
        <authorList>
            <consortium name="The Broad Institute Genomics Platform"/>
            <consortium name="The Broad Institute Genome Sequencing Center for Infectious Disease"/>
            <person name="Wu L."/>
            <person name="Ma J."/>
        </authorList>
    </citation>
    <scope>NUCLEOTIDE SEQUENCE [LARGE SCALE GENOMIC DNA]</scope>
    <source>
        <strain evidence="4">CCM 8896</strain>
    </source>
</reference>
<evidence type="ECO:0000313" key="3">
    <source>
        <dbReference type="EMBL" id="MFD1671915.1"/>
    </source>
</evidence>
<dbReference type="RefSeq" id="WP_125714342.1">
    <property type="nucleotide sequence ID" value="NZ_JBHTOP010000022.1"/>
</dbReference>
<gene>
    <name evidence="3" type="primary">fabZ</name>
    <name evidence="3" type="ORF">ACFQ5M_07405</name>
</gene>
<dbReference type="Proteomes" id="UP001597267">
    <property type="component" value="Unassembled WGS sequence"/>
</dbReference>
<protein>
    <submittedName>
        <fullName evidence="3">3-hydroxyacyl-ACP dehydratase FabZ</fullName>
        <ecNumber evidence="3">4.2.1.59</ecNumber>
    </submittedName>
</protein>
<dbReference type="GO" id="GO:0019171">
    <property type="term" value="F:(3R)-hydroxyacyl-[acyl-carrier-protein] dehydratase activity"/>
    <property type="evidence" value="ECO:0007669"/>
    <property type="project" value="UniProtKB-EC"/>
</dbReference>
<proteinExistence type="inferred from homology"/>
<dbReference type="CDD" id="cd01288">
    <property type="entry name" value="FabZ"/>
    <property type="match status" value="1"/>
</dbReference>
<accession>A0ABW4J913</accession>
<evidence type="ECO:0000313" key="4">
    <source>
        <dbReference type="Proteomes" id="UP001597267"/>
    </source>
</evidence>
<evidence type="ECO:0000256" key="2">
    <source>
        <dbReference type="ARBA" id="ARBA00023239"/>
    </source>
</evidence>
<organism evidence="3 4">
    <name type="scientific">Agrilactobacillus yilanensis</name>
    <dbReference type="NCBI Taxonomy" id="2485997"/>
    <lineage>
        <taxon>Bacteria</taxon>
        <taxon>Bacillati</taxon>
        <taxon>Bacillota</taxon>
        <taxon>Bacilli</taxon>
        <taxon>Lactobacillales</taxon>
        <taxon>Lactobacillaceae</taxon>
        <taxon>Agrilactobacillus</taxon>
    </lineage>
</organism>
<dbReference type="PANTHER" id="PTHR30272">
    <property type="entry name" value="3-HYDROXYACYL-[ACYL-CARRIER-PROTEIN] DEHYDRATASE"/>
    <property type="match status" value="1"/>
</dbReference>
<comment type="caution">
    <text evidence="3">The sequence shown here is derived from an EMBL/GenBank/DDBJ whole genome shotgun (WGS) entry which is preliminary data.</text>
</comment>
<dbReference type="SUPFAM" id="SSF54637">
    <property type="entry name" value="Thioesterase/thiol ester dehydrase-isomerase"/>
    <property type="match status" value="1"/>
</dbReference>
<dbReference type="InterPro" id="IPR013114">
    <property type="entry name" value="FabA_FabZ"/>
</dbReference>
<sequence length="145" mass="15791">MADAAVDILKILPHRYPMLLIDKVIDVVPGQQCHALKNVTNNEAVVQDYSDQKPRYPQTLMVESMAQAGAVALLTLPEFAGHLAFFGGIDQATFNGWAYPGDILDIQVEITKLRQNAGVGVGHIFVADQEICQATLTFLVSPKEA</sequence>
<name>A0ABW4J913_9LACO</name>
<keyword evidence="2 3" id="KW-0456">Lyase</keyword>
<dbReference type="InterPro" id="IPR029069">
    <property type="entry name" value="HotDog_dom_sf"/>
</dbReference>